<feature type="binding site" evidence="12">
    <location>
        <position position="565"/>
    </location>
    <ligand>
        <name>Zn(2+)</name>
        <dbReference type="ChEBI" id="CHEBI:29105"/>
        <label>1</label>
    </ligand>
</feature>
<dbReference type="InterPro" id="IPR041236">
    <property type="entry name" value="PriA_C"/>
</dbReference>
<dbReference type="Pfam" id="PF18319">
    <property type="entry name" value="Zn_ribbon_PriA"/>
    <property type="match status" value="1"/>
</dbReference>
<feature type="binding site" evidence="12">
    <location>
        <position position="537"/>
    </location>
    <ligand>
        <name>Zn(2+)</name>
        <dbReference type="ChEBI" id="CHEBI:29105"/>
        <label>2</label>
    </ligand>
</feature>
<keyword evidence="8 12" id="KW-0067">ATP-binding</keyword>
<evidence type="ECO:0000256" key="2">
    <source>
        <dbReference type="ARBA" id="ARBA00022705"/>
    </source>
</evidence>
<dbReference type="InterPro" id="IPR005259">
    <property type="entry name" value="PriA"/>
</dbReference>
<dbReference type="CDD" id="cd17929">
    <property type="entry name" value="DEXHc_priA"/>
    <property type="match status" value="1"/>
</dbReference>
<dbReference type="GO" id="GO:0006310">
    <property type="term" value="P:DNA recombination"/>
    <property type="evidence" value="ECO:0007669"/>
    <property type="project" value="InterPro"/>
</dbReference>
<comment type="catalytic activity">
    <reaction evidence="12">
        <text>Couples ATP hydrolysis with the unwinding of duplex DNA by translocating in the 3'-5' direction.</text>
        <dbReference type="EC" id="5.6.2.4"/>
    </reaction>
</comment>
<dbReference type="PANTHER" id="PTHR30580:SF0">
    <property type="entry name" value="PRIMOSOMAL PROTEIN N"/>
    <property type="match status" value="1"/>
</dbReference>
<dbReference type="InterPro" id="IPR040498">
    <property type="entry name" value="PriA_CRR"/>
</dbReference>
<comment type="subunit">
    <text evidence="12">Component of the replication restart primosome.</text>
</comment>
<dbReference type="Gene3D" id="3.40.50.300">
    <property type="entry name" value="P-loop containing nucleotide triphosphate hydrolases"/>
    <property type="match status" value="2"/>
</dbReference>
<dbReference type="Pfam" id="PF00270">
    <property type="entry name" value="DEAD"/>
    <property type="match status" value="1"/>
</dbReference>
<dbReference type="GO" id="GO:0006270">
    <property type="term" value="P:DNA replication initiation"/>
    <property type="evidence" value="ECO:0007669"/>
    <property type="project" value="TreeGrafter"/>
</dbReference>
<evidence type="ECO:0000259" key="13">
    <source>
        <dbReference type="PROSITE" id="PS51192"/>
    </source>
</evidence>
<dbReference type="InterPro" id="IPR041222">
    <property type="entry name" value="PriA_3primeBD"/>
</dbReference>
<feature type="binding site" evidence="12">
    <location>
        <position position="568"/>
    </location>
    <ligand>
        <name>Zn(2+)</name>
        <dbReference type="ChEBI" id="CHEBI:29105"/>
        <label>1</label>
    </ligand>
</feature>
<comment type="caution">
    <text evidence="15">The sequence shown here is derived from an EMBL/GenBank/DDBJ whole genome shotgun (WGS) entry which is preliminary data.</text>
</comment>
<dbReference type="RefSeq" id="WP_050354840.1">
    <property type="nucleotide sequence ID" value="NZ_LGSS01000005.1"/>
</dbReference>
<dbReference type="InterPro" id="IPR014001">
    <property type="entry name" value="Helicase_ATP-bd"/>
</dbReference>
<evidence type="ECO:0000313" key="15">
    <source>
        <dbReference type="EMBL" id="KNF08737.1"/>
    </source>
</evidence>
<evidence type="ECO:0000256" key="3">
    <source>
        <dbReference type="ARBA" id="ARBA00022723"/>
    </source>
</evidence>
<gene>
    <name evidence="12 15" type="primary">priA</name>
    <name evidence="15" type="ORF">CLPU_5c00440</name>
</gene>
<evidence type="ECO:0000313" key="16">
    <source>
        <dbReference type="Proteomes" id="UP000037267"/>
    </source>
</evidence>
<evidence type="ECO:0000256" key="11">
    <source>
        <dbReference type="ARBA" id="ARBA00048988"/>
    </source>
</evidence>
<dbReference type="InterPro" id="IPR001650">
    <property type="entry name" value="Helicase_C-like"/>
</dbReference>
<feature type="domain" description="Helicase C-terminal" evidence="14">
    <location>
        <begin position="560"/>
        <end position="726"/>
    </location>
</feature>
<dbReference type="SUPFAM" id="SSF52540">
    <property type="entry name" value="P-loop containing nucleoside triphosphate hydrolases"/>
    <property type="match status" value="2"/>
</dbReference>
<comment type="similarity">
    <text evidence="12">Belongs to the helicase family. PriA subfamily.</text>
</comment>
<feature type="binding site" evidence="12">
    <location>
        <position position="528"/>
    </location>
    <ligand>
        <name>Zn(2+)</name>
        <dbReference type="ChEBI" id="CHEBI:29105"/>
        <label>1</label>
    </ligand>
</feature>
<dbReference type="InterPro" id="IPR011545">
    <property type="entry name" value="DEAD/DEAH_box_helicase_dom"/>
</dbReference>
<dbReference type="PANTHER" id="PTHR30580">
    <property type="entry name" value="PRIMOSOMAL PROTEIN N"/>
    <property type="match status" value="1"/>
</dbReference>
<evidence type="ECO:0000256" key="8">
    <source>
        <dbReference type="ARBA" id="ARBA00022840"/>
    </source>
</evidence>
<comment type="cofactor">
    <cofactor evidence="12">
        <name>Zn(2+)</name>
        <dbReference type="ChEBI" id="CHEBI:29105"/>
    </cofactor>
    <text evidence="12">Binds 2 zinc ions per subunit.</text>
</comment>
<dbReference type="GO" id="GO:0005524">
    <property type="term" value="F:ATP binding"/>
    <property type="evidence" value="ECO:0007669"/>
    <property type="project" value="UniProtKB-UniRule"/>
</dbReference>
<dbReference type="HAMAP" id="MF_00983">
    <property type="entry name" value="PriA"/>
    <property type="match status" value="1"/>
</dbReference>
<keyword evidence="3 12" id="KW-0479">Metal-binding</keyword>
<dbReference type="GO" id="GO:0016887">
    <property type="term" value="F:ATP hydrolysis activity"/>
    <property type="evidence" value="ECO:0007669"/>
    <property type="project" value="RHEA"/>
</dbReference>
<keyword evidence="4 12" id="KW-0547">Nucleotide-binding</keyword>
<proteinExistence type="inferred from homology"/>
<evidence type="ECO:0000256" key="9">
    <source>
        <dbReference type="ARBA" id="ARBA00023125"/>
    </source>
</evidence>
<dbReference type="AlphaFoldDB" id="A0A0L0WBC9"/>
<dbReference type="PATRIC" id="fig|1503.3.peg.2566"/>
<feature type="binding site" evidence="12">
    <location>
        <position position="525"/>
    </location>
    <ligand>
        <name>Zn(2+)</name>
        <dbReference type="ChEBI" id="CHEBI:29105"/>
        <label>1</label>
    </ligand>
</feature>
<dbReference type="GO" id="GO:0006302">
    <property type="term" value="P:double-strand break repair"/>
    <property type="evidence" value="ECO:0007669"/>
    <property type="project" value="InterPro"/>
</dbReference>
<accession>A0A0L0WBC9</accession>
<dbReference type="Proteomes" id="UP000037267">
    <property type="component" value="Unassembled WGS sequence"/>
</dbReference>
<dbReference type="GO" id="GO:0043138">
    <property type="term" value="F:3'-5' DNA helicase activity"/>
    <property type="evidence" value="ECO:0007669"/>
    <property type="project" value="UniProtKB-EC"/>
</dbReference>
<organism evidence="15 16">
    <name type="scientific">Gottschalkia purinilytica</name>
    <name type="common">Clostridium purinilyticum</name>
    <dbReference type="NCBI Taxonomy" id="1503"/>
    <lineage>
        <taxon>Bacteria</taxon>
        <taxon>Bacillati</taxon>
        <taxon>Bacillota</taxon>
        <taxon>Tissierellia</taxon>
        <taxon>Tissierellales</taxon>
        <taxon>Gottschalkiaceae</taxon>
        <taxon>Gottschalkia</taxon>
    </lineage>
</organism>
<dbReference type="Pfam" id="PF17764">
    <property type="entry name" value="PriA_3primeBD"/>
    <property type="match status" value="1"/>
</dbReference>
<keyword evidence="6 12" id="KW-0347">Helicase</keyword>
<evidence type="ECO:0000256" key="4">
    <source>
        <dbReference type="ARBA" id="ARBA00022741"/>
    </source>
</evidence>
<dbReference type="OrthoDB" id="9759544at2"/>
<evidence type="ECO:0000256" key="1">
    <source>
        <dbReference type="ARBA" id="ARBA00022515"/>
    </source>
</evidence>
<keyword evidence="9 12" id="KW-0238">DNA-binding</keyword>
<dbReference type="FunFam" id="3.40.1440.60:FF:000001">
    <property type="entry name" value="Primosomal protein N"/>
    <property type="match status" value="1"/>
</dbReference>
<keyword evidence="1 12" id="KW-0639">Primosome</keyword>
<feature type="domain" description="Helicase ATP-binding" evidence="13">
    <location>
        <begin position="297"/>
        <end position="463"/>
    </location>
</feature>
<dbReference type="GO" id="GO:0006269">
    <property type="term" value="P:DNA replication, synthesis of primer"/>
    <property type="evidence" value="ECO:0007669"/>
    <property type="project" value="UniProtKB-KW"/>
</dbReference>
<protein>
    <recommendedName>
        <fullName evidence="12">Replication restart protein PriA</fullName>
    </recommendedName>
    <alternativeName>
        <fullName evidence="12">ATP-dependent DNA helicase PriA</fullName>
        <ecNumber evidence="12">5.6.2.4</ecNumber>
    </alternativeName>
    <alternativeName>
        <fullName evidence="12">DNA 3'-5' helicase PriA</fullName>
    </alternativeName>
</protein>
<name>A0A0L0WBC9_GOTPU</name>
<dbReference type="PROSITE" id="PS51194">
    <property type="entry name" value="HELICASE_CTER"/>
    <property type="match status" value="1"/>
</dbReference>
<comment type="function">
    <text evidence="12">Initiates the restart of stalled replication forks, which reloads the replicative helicase on sites other than the origin of replication. Recognizes and binds to abandoned replication forks and remodels them to uncover a helicase loading site. Promotes assembly of the primosome at these replication forks.</text>
</comment>
<dbReference type="STRING" id="1503.CLPU_5c00440"/>
<sequence length="828" mass="95531">MKMELYAEIIIDNMSVNTDRLYTYLIPEKYINKAKKGMRVLVPFGMGNKTIEGVIVNITDKIQFESSKVKSIKHFIDEIPILSENMIELIKWMKDKYLCRYIEVLKTVIPTGIMNKSKKYVKLVENIENERLNSITSKNQKNILIYLQEHGEIELQTLSQELQIKNILSSIDALNKKNLIEVIEKVGQEVNKKYVKYVYRNFSKENLQSIINTLSKNAIKQIDILKFITNIDCIPLKELIEKTNSNLSSINSLKKKEYLKILEKEETRNAITRDISTYKKFKLTNQQESCVNTIYDDFLNKENNKYLLHGVTGSGKTEVYLQIIEKILELGKETIVLVPEISLTPQTVERFVGRFGDKVAVLHSRLSLGERYDEWRKIKEKKVKIVVGARSAIFAPFENLGLIIIDEEHETSYKSSMNPKYSAIEVAEKRCNIEGATLILGSATPDIESYYRAKKGELKLLTLPNRINNKKLPHIEIVDMRTELHNGNKSIFSKKLYEEIYNNLKNKNQTILFLNRRGFSTFVSCRECGYVAKCENCDISLTYHASLNRLICHYCGTTMTLPSLCPECKSKYIRHFGIGTQKVEEMIKKYFPEARVARMDIDTTTKKGSHERILDTFKKGKVDILIGTQMISKGLDFPNVTLVGIIIADTSLNLPDFKSPERTFQLLTQVGGRAGRSDLEGRVILQTYEPEHYSILTAKTHDYNSFYDKEILLRKEFGYPPFKDIISIVISSEKEEKAFNMAKNLFDSIISNMKSETGKEFPKEKILGPNQALIYKLKNKFRWQIILKCEKWELDRVKCIIDKVCTKGRKNLENDIKINIDINPISIV</sequence>
<dbReference type="CDD" id="cd18804">
    <property type="entry name" value="SF2_C_priA"/>
    <property type="match status" value="1"/>
</dbReference>
<evidence type="ECO:0000256" key="7">
    <source>
        <dbReference type="ARBA" id="ARBA00022833"/>
    </source>
</evidence>
<dbReference type="Pfam" id="PF18074">
    <property type="entry name" value="PriA_C"/>
    <property type="match status" value="1"/>
</dbReference>
<keyword evidence="10 12" id="KW-0413">Isomerase</keyword>
<keyword evidence="2 12" id="KW-0235">DNA replication</keyword>
<feature type="binding site" evidence="12">
    <location>
        <position position="552"/>
    </location>
    <ligand>
        <name>Zn(2+)</name>
        <dbReference type="ChEBI" id="CHEBI:29105"/>
        <label>2</label>
    </ligand>
</feature>
<dbReference type="InterPro" id="IPR027417">
    <property type="entry name" value="P-loop_NTPase"/>
</dbReference>
<evidence type="ECO:0000256" key="6">
    <source>
        <dbReference type="ARBA" id="ARBA00022806"/>
    </source>
</evidence>
<evidence type="ECO:0000256" key="5">
    <source>
        <dbReference type="ARBA" id="ARBA00022801"/>
    </source>
</evidence>
<dbReference type="InterPro" id="IPR042115">
    <property type="entry name" value="PriA_3primeBD_sf"/>
</dbReference>
<keyword evidence="7 12" id="KW-0862">Zinc</keyword>
<keyword evidence="5 12" id="KW-0378">Hydrolase</keyword>
<dbReference type="NCBIfam" id="TIGR00595">
    <property type="entry name" value="priA"/>
    <property type="match status" value="1"/>
</dbReference>
<dbReference type="GO" id="GO:1990077">
    <property type="term" value="C:primosome complex"/>
    <property type="evidence" value="ECO:0007669"/>
    <property type="project" value="UniProtKB-UniRule"/>
</dbReference>
<evidence type="ECO:0000256" key="10">
    <source>
        <dbReference type="ARBA" id="ARBA00023235"/>
    </source>
</evidence>
<dbReference type="NCBIfam" id="NF004066">
    <property type="entry name" value="PRK05580.1-3"/>
    <property type="match status" value="1"/>
</dbReference>
<keyword evidence="16" id="KW-1185">Reference proteome</keyword>
<dbReference type="Pfam" id="PF00271">
    <property type="entry name" value="Helicase_C"/>
    <property type="match status" value="1"/>
</dbReference>
<dbReference type="GO" id="GO:0003677">
    <property type="term" value="F:DNA binding"/>
    <property type="evidence" value="ECO:0007669"/>
    <property type="project" value="UniProtKB-UniRule"/>
</dbReference>
<feature type="binding site" evidence="12">
    <location>
        <position position="555"/>
    </location>
    <ligand>
        <name>Zn(2+)</name>
        <dbReference type="ChEBI" id="CHEBI:29105"/>
        <label>2</label>
    </ligand>
</feature>
<dbReference type="GO" id="GO:0008270">
    <property type="term" value="F:zinc ion binding"/>
    <property type="evidence" value="ECO:0007669"/>
    <property type="project" value="UniProtKB-UniRule"/>
</dbReference>
<dbReference type="PROSITE" id="PS51192">
    <property type="entry name" value="HELICASE_ATP_BIND_1"/>
    <property type="match status" value="1"/>
</dbReference>
<feature type="binding site" evidence="12">
    <location>
        <position position="534"/>
    </location>
    <ligand>
        <name>Zn(2+)</name>
        <dbReference type="ChEBI" id="CHEBI:29105"/>
        <label>2</label>
    </ligand>
</feature>
<dbReference type="FunFam" id="3.40.50.300:FF:000489">
    <property type="entry name" value="Primosome assembly protein PriA"/>
    <property type="match status" value="1"/>
</dbReference>
<evidence type="ECO:0000259" key="14">
    <source>
        <dbReference type="PROSITE" id="PS51194"/>
    </source>
</evidence>
<dbReference type="EMBL" id="LGSS01000005">
    <property type="protein sequence ID" value="KNF08737.1"/>
    <property type="molecule type" value="Genomic_DNA"/>
</dbReference>
<dbReference type="Gene3D" id="3.40.1440.60">
    <property type="entry name" value="PriA, 3(prime) DNA-binding domain"/>
    <property type="match status" value="1"/>
</dbReference>
<evidence type="ECO:0000256" key="12">
    <source>
        <dbReference type="HAMAP-Rule" id="MF_00983"/>
    </source>
</evidence>
<comment type="catalytic activity">
    <reaction evidence="11 12">
        <text>ATP + H2O = ADP + phosphate + H(+)</text>
        <dbReference type="Rhea" id="RHEA:13065"/>
        <dbReference type="ChEBI" id="CHEBI:15377"/>
        <dbReference type="ChEBI" id="CHEBI:15378"/>
        <dbReference type="ChEBI" id="CHEBI:30616"/>
        <dbReference type="ChEBI" id="CHEBI:43474"/>
        <dbReference type="ChEBI" id="CHEBI:456216"/>
        <dbReference type="EC" id="5.6.2.4"/>
    </reaction>
</comment>
<dbReference type="SMART" id="SM00490">
    <property type="entry name" value="HELICc"/>
    <property type="match status" value="1"/>
</dbReference>
<reference evidence="16" key="1">
    <citation type="submission" date="2015-07" db="EMBL/GenBank/DDBJ databases">
        <title>Draft genome sequence of the purine-degrading Gottschalkia purinilyticum DSM 1384 (formerly Clostridium purinilyticum).</title>
        <authorList>
            <person name="Poehlein A."/>
            <person name="Schiel-Bengelsdorf B."/>
            <person name="Bengelsdorf F.R."/>
            <person name="Daniel R."/>
            <person name="Duerre P."/>
        </authorList>
    </citation>
    <scope>NUCLEOTIDE SEQUENCE [LARGE SCALE GENOMIC DNA]</scope>
    <source>
        <strain evidence="16">DSM 1384</strain>
    </source>
</reference>
<dbReference type="SMART" id="SM00487">
    <property type="entry name" value="DEXDc"/>
    <property type="match status" value="1"/>
</dbReference>
<dbReference type="EC" id="5.6.2.4" evidence="12"/>